<evidence type="ECO:0000256" key="3">
    <source>
        <dbReference type="ARBA" id="ARBA00022692"/>
    </source>
</evidence>
<dbReference type="KEGG" id="csol:105364335"/>
<evidence type="ECO:0000256" key="10">
    <source>
        <dbReference type="SAM" id="Phobius"/>
    </source>
</evidence>
<dbReference type="PROSITE" id="PS50262">
    <property type="entry name" value="G_PROTEIN_RECEP_F1_2"/>
    <property type="match status" value="1"/>
</dbReference>
<sequence length="483" mass="54979">MQLISQDSSDIPEQYLPTIIRHLNGFRNDTLDFSKPYLNPYFANIYPLPVIIYSILIILSTLANFAMIYHIFKYDVHKEPTCAYLVNIAIANVIHVVLALPITLAVLLMHNWIFGKFICYCLPMLQDSPIHVSMMTYLLISGDRYRFLSDPRKPRFPAFVCALGTWFFATCIVLPYPIYTTYFNIPDFGESEQNKHPFRGVQMCIANLSEDIQEYIRSLFIATYIAPLTITAYICVKSGQELQTREGPLAVAVFLSRDNNSTSYLRQGSNASNDVALTIHGKRRRENIDTSYDIDDSELNLQKEKRTQKYLIFMITTFAVCLCPLMILRLARSAVRETYENSRHLDITYVTFVWVAFLPALITPCLYASWQINRRTKERLHDFLCFSNRRHIQTFEDGQPLSNTRSLRPSSLVAQNPRPEEASRSNNSSIRSDRGIASVDAVSDSYVAHSSRPTSQATWSNPDVLAVGCGSCKTGIVSQAQSM</sequence>
<evidence type="ECO:0000256" key="7">
    <source>
        <dbReference type="ARBA" id="ARBA00023170"/>
    </source>
</evidence>
<dbReference type="Proteomes" id="UP000695007">
    <property type="component" value="Unplaced"/>
</dbReference>
<protein>
    <submittedName>
        <fullName evidence="13 14">Probable G-protein coupled receptor 83 isoform X1</fullName>
    </submittedName>
</protein>
<organism evidence="12 13">
    <name type="scientific">Ceratosolen solmsi marchali</name>
    <dbReference type="NCBI Taxonomy" id="326594"/>
    <lineage>
        <taxon>Eukaryota</taxon>
        <taxon>Metazoa</taxon>
        <taxon>Ecdysozoa</taxon>
        <taxon>Arthropoda</taxon>
        <taxon>Hexapoda</taxon>
        <taxon>Insecta</taxon>
        <taxon>Pterygota</taxon>
        <taxon>Neoptera</taxon>
        <taxon>Endopterygota</taxon>
        <taxon>Hymenoptera</taxon>
        <taxon>Apocrita</taxon>
        <taxon>Proctotrupomorpha</taxon>
        <taxon>Chalcidoidea</taxon>
        <taxon>Agaonidae</taxon>
        <taxon>Agaoninae</taxon>
        <taxon>Ceratosolen</taxon>
    </lineage>
</organism>
<dbReference type="RefSeq" id="XP_011500536.1">
    <property type="nucleotide sequence ID" value="XM_011502234.1"/>
</dbReference>
<dbReference type="RefSeq" id="XP_011500535.1">
    <property type="nucleotide sequence ID" value="XM_011502233.1"/>
</dbReference>
<dbReference type="GO" id="GO:0005886">
    <property type="term" value="C:plasma membrane"/>
    <property type="evidence" value="ECO:0007669"/>
    <property type="project" value="TreeGrafter"/>
</dbReference>
<evidence type="ECO:0000313" key="12">
    <source>
        <dbReference type="Proteomes" id="UP000695007"/>
    </source>
</evidence>
<evidence type="ECO:0000256" key="4">
    <source>
        <dbReference type="ARBA" id="ARBA00022989"/>
    </source>
</evidence>
<keyword evidence="4 10" id="KW-1133">Transmembrane helix</keyword>
<keyword evidence="12" id="KW-1185">Reference proteome</keyword>
<feature type="transmembrane region" description="Helical" evidence="10">
    <location>
        <begin position="157"/>
        <end position="179"/>
    </location>
</feature>
<dbReference type="Gene3D" id="1.20.1070.10">
    <property type="entry name" value="Rhodopsin 7-helix transmembrane proteins"/>
    <property type="match status" value="1"/>
</dbReference>
<dbReference type="InterPro" id="IPR017452">
    <property type="entry name" value="GPCR_Rhodpsn_7TM"/>
</dbReference>
<evidence type="ECO:0000256" key="6">
    <source>
        <dbReference type="ARBA" id="ARBA00023136"/>
    </source>
</evidence>
<evidence type="ECO:0000256" key="1">
    <source>
        <dbReference type="ARBA" id="ARBA00004141"/>
    </source>
</evidence>
<dbReference type="PRINTS" id="PR00237">
    <property type="entry name" value="GPCRRHODOPSN"/>
</dbReference>
<keyword evidence="7 13" id="KW-0675">Receptor</keyword>
<gene>
    <name evidence="13 14" type="primary">LOC105364335</name>
</gene>
<dbReference type="GeneID" id="105364335"/>
<reference evidence="13 14" key="1">
    <citation type="submission" date="2025-04" db="UniProtKB">
        <authorList>
            <consortium name="RefSeq"/>
        </authorList>
    </citation>
    <scope>IDENTIFICATION</scope>
</reference>
<feature type="transmembrane region" description="Helical" evidence="10">
    <location>
        <begin position="50"/>
        <end position="72"/>
    </location>
</feature>
<evidence type="ECO:0000256" key="9">
    <source>
        <dbReference type="SAM" id="MobiDB-lite"/>
    </source>
</evidence>
<evidence type="ECO:0000313" key="14">
    <source>
        <dbReference type="RefSeq" id="XP_011500536.1"/>
    </source>
</evidence>
<dbReference type="PANTHER" id="PTHR24238:SF69">
    <property type="entry name" value="G-PROTEIN COUPLED RECEPTOR 165"/>
    <property type="match status" value="1"/>
</dbReference>
<evidence type="ECO:0000256" key="5">
    <source>
        <dbReference type="ARBA" id="ARBA00023040"/>
    </source>
</evidence>
<dbReference type="Pfam" id="PF00001">
    <property type="entry name" value="7tm_1"/>
    <property type="match status" value="1"/>
</dbReference>
<dbReference type="GO" id="GO:0008188">
    <property type="term" value="F:neuropeptide receptor activity"/>
    <property type="evidence" value="ECO:0007669"/>
    <property type="project" value="TreeGrafter"/>
</dbReference>
<keyword evidence="5" id="KW-0297">G-protein coupled receptor</keyword>
<dbReference type="InterPro" id="IPR000276">
    <property type="entry name" value="GPCR_Rhodpsn"/>
</dbReference>
<name>A0AAJ7DY00_9HYME</name>
<comment type="similarity">
    <text evidence="2">Belongs to the G-protein coupled receptor 1 family.</text>
</comment>
<proteinExistence type="inferred from homology"/>
<keyword evidence="6 10" id="KW-0472">Membrane</keyword>
<evidence type="ECO:0000313" key="13">
    <source>
        <dbReference type="RefSeq" id="XP_011500535.1"/>
    </source>
</evidence>
<feature type="compositionally biased region" description="Polar residues" evidence="9">
    <location>
        <begin position="400"/>
        <end position="414"/>
    </location>
</feature>
<keyword evidence="3 10" id="KW-0812">Transmembrane</keyword>
<evidence type="ECO:0000256" key="2">
    <source>
        <dbReference type="ARBA" id="ARBA00010663"/>
    </source>
</evidence>
<feature type="transmembrane region" description="Helical" evidence="10">
    <location>
        <begin position="351"/>
        <end position="370"/>
    </location>
</feature>
<comment type="subcellular location">
    <subcellularLocation>
        <location evidence="1">Membrane</location>
        <topology evidence="1">Multi-pass membrane protein</topology>
    </subcellularLocation>
</comment>
<feature type="transmembrane region" description="Helical" evidence="10">
    <location>
        <begin position="310"/>
        <end position="331"/>
    </location>
</feature>
<dbReference type="PANTHER" id="PTHR24238">
    <property type="entry name" value="G-PROTEIN COUPLED RECEPTOR"/>
    <property type="match status" value="1"/>
</dbReference>
<feature type="transmembrane region" description="Helical" evidence="10">
    <location>
        <begin position="84"/>
        <end position="108"/>
    </location>
</feature>
<dbReference type="SUPFAM" id="SSF81321">
    <property type="entry name" value="Family A G protein-coupled receptor-like"/>
    <property type="match status" value="1"/>
</dbReference>
<evidence type="ECO:0000259" key="11">
    <source>
        <dbReference type="PROSITE" id="PS50262"/>
    </source>
</evidence>
<dbReference type="AlphaFoldDB" id="A0AAJ7DY00"/>
<dbReference type="CDD" id="cd00637">
    <property type="entry name" value="7tm_classA_rhodopsin-like"/>
    <property type="match status" value="1"/>
</dbReference>
<feature type="domain" description="G-protein coupled receptors family 1 profile" evidence="11">
    <location>
        <begin position="63"/>
        <end position="367"/>
    </location>
</feature>
<accession>A0AAJ7DY00</accession>
<feature type="region of interest" description="Disordered" evidence="9">
    <location>
        <begin position="398"/>
        <end position="432"/>
    </location>
</feature>
<evidence type="ECO:0000256" key="8">
    <source>
        <dbReference type="ARBA" id="ARBA00023224"/>
    </source>
</evidence>
<keyword evidence="8" id="KW-0807">Transducer</keyword>